<reference evidence="12" key="1">
    <citation type="submission" date="2017-06" db="EMBL/GenBank/DDBJ databases">
        <authorList>
            <person name="Varghese N."/>
            <person name="Submissions S."/>
        </authorList>
    </citation>
    <scope>NUCLEOTIDE SEQUENCE [LARGE SCALE GENOMIC DNA]</scope>
    <source>
        <strain evidence="12">ANC 5114</strain>
    </source>
</reference>
<dbReference type="InterPro" id="IPR003730">
    <property type="entry name" value="Cu_polyphenol_OxRdtase"/>
</dbReference>
<dbReference type="Gene3D" id="3.60.140.10">
    <property type="entry name" value="CNF1/YfiH-like putative cysteine hydrolases"/>
    <property type="match status" value="1"/>
</dbReference>
<gene>
    <name evidence="11" type="ORF">SAMN05444584_1082</name>
</gene>
<evidence type="ECO:0000256" key="5">
    <source>
        <dbReference type="ARBA" id="ARBA00022801"/>
    </source>
</evidence>
<dbReference type="InterPro" id="IPR011324">
    <property type="entry name" value="Cytotoxic_necrot_fac-like_cat"/>
</dbReference>
<comment type="catalytic activity">
    <reaction evidence="9">
        <text>S-methyl-5'-thioadenosine + phosphate = 5-(methylsulfanyl)-alpha-D-ribose 1-phosphate + adenine</text>
        <dbReference type="Rhea" id="RHEA:11852"/>
        <dbReference type="ChEBI" id="CHEBI:16708"/>
        <dbReference type="ChEBI" id="CHEBI:17509"/>
        <dbReference type="ChEBI" id="CHEBI:43474"/>
        <dbReference type="ChEBI" id="CHEBI:58533"/>
        <dbReference type="EC" id="2.4.2.28"/>
    </reaction>
    <physiologicalReaction direction="left-to-right" evidence="9">
        <dbReference type="Rhea" id="RHEA:11853"/>
    </physiologicalReaction>
</comment>
<dbReference type="NCBIfam" id="TIGR00726">
    <property type="entry name" value="peptidoglycan editing factor PgeF"/>
    <property type="match status" value="1"/>
</dbReference>
<dbReference type="PANTHER" id="PTHR30616:SF2">
    <property type="entry name" value="PURINE NUCLEOSIDE PHOSPHORYLASE LACC1"/>
    <property type="match status" value="1"/>
</dbReference>
<keyword evidence="12" id="KW-1185">Reference proteome</keyword>
<dbReference type="CDD" id="cd16833">
    <property type="entry name" value="YfiH"/>
    <property type="match status" value="1"/>
</dbReference>
<dbReference type="AlphaFoldDB" id="A0A217EG24"/>
<evidence type="ECO:0000256" key="4">
    <source>
        <dbReference type="ARBA" id="ARBA00022723"/>
    </source>
</evidence>
<dbReference type="InterPro" id="IPR038371">
    <property type="entry name" value="Cu_polyphenol_OxRdtase_sf"/>
</dbReference>
<proteinExistence type="inferred from homology"/>
<dbReference type="Pfam" id="PF02578">
    <property type="entry name" value="Cu-oxidase_4"/>
    <property type="match status" value="1"/>
</dbReference>
<comment type="similarity">
    <text evidence="2 10">Belongs to the purine nucleoside phosphorylase YfiH/LACC1 family.</text>
</comment>
<dbReference type="GO" id="GO:0005507">
    <property type="term" value="F:copper ion binding"/>
    <property type="evidence" value="ECO:0007669"/>
    <property type="project" value="TreeGrafter"/>
</dbReference>
<comment type="catalytic activity">
    <reaction evidence="1">
        <text>inosine + phosphate = alpha-D-ribose 1-phosphate + hypoxanthine</text>
        <dbReference type="Rhea" id="RHEA:27646"/>
        <dbReference type="ChEBI" id="CHEBI:17368"/>
        <dbReference type="ChEBI" id="CHEBI:17596"/>
        <dbReference type="ChEBI" id="CHEBI:43474"/>
        <dbReference type="ChEBI" id="CHEBI:57720"/>
        <dbReference type="EC" id="2.4.2.1"/>
    </reaction>
    <physiologicalReaction direction="left-to-right" evidence="1">
        <dbReference type="Rhea" id="RHEA:27647"/>
    </physiologicalReaction>
</comment>
<evidence type="ECO:0000256" key="8">
    <source>
        <dbReference type="ARBA" id="ARBA00048968"/>
    </source>
</evidence>
<evidence type="ECO:0000256" key="7">
    <source>
        <dbReference type="ARBA" id="ARBA00047989"/>
    </source>
</evidence>
<evidence type="ECO:0000313" key="11">
    <source>
        <dbReference type="EMBL" id="SNQ29146.1"/>
    </source>
</evidence>
<evidence type="ECO:0000256" key="10">
    <source>
        <dbReference type="RuleBase" id="RU361274"/>
    </source>
</evidence>
<evidence type="ECO:0000313" key="12">
    <source>
        <dbReference type="Proteomes" id="UP000243463"/>
    </source>
</evidence>
<evidence type="ECO:0000256" key="9">
    <source>
        <dbReference type="ARBA" id="ARBA00049893"/>
    </source>
</evidence>
<dbReference type="PANTHER" id="PTHR30616">
    <property type="entry name" value="UNCHARACTERIZED PROTEIN YFIH"/>
    <property type="match status" value="1"/>
</dbReference>
<dbReference type="Proteomes" id="UP000243463">
    <property type="component" value="Unassembled WGS sequence"/>
</dbReference>
<evidence type="ECO:0000256" key="1">
    <source>
        <dbReference type="ARBA" id="ARBA00000553"/>
    </source>
</evidence>
<protein>
    <recommendedName>
        <fullName evidence="10">Purine nucleoside phosphorylase</fullName>
    </recommendedName>
</protein>
<keyword evidence="3" id="KW-0808">Transferase</keyword>
<name>A0A217EG24_9GAMM</name>
<dbReference type="GO" id="GO:0016787">
    <property type="term" value="F:hydrolase activity"/>
    <property type="evidence" value="ECO:0007669"/>
    <property type="project" value="UniProtKB-KW"/>
</dbReference>
<organism evidence="11 12">
    <name type="scientific">Acinetobacter apis</name>
    <dbReference type="NCBI Taxonomy" id="1229165"/>
    <lineage>
        <taxon>Bacteria</taxon>
        <taxon>Pseudomonadati</taxon>
        <taxon>Pseudomonadota</taxon>
        <taxon>Gammaproteobacteria</taxon>
        <taxon>Moraxellales</taxon>
        <taxon>Moraxellaceae</taxon>
        <taxon>Acinetobacter</taxon>
    </lineage>
</organism>
<keyword evidence="6" id="KW-0862">Zinc</keyword>
<dbReference type="GO" id="GO:0017061">
    <property type="term" value="F:S-methyl-5-thioadenosine phosphorylase activity"/>
    <property type="evidence" value="ECO:0007669"/>
    <property type="project" value="UniProtKB-EC"/>
</dbReference>
<keyword evidence="5" id="KW-0378">Hydrolase</keyword>
<dbReference type="SUPFAM" id="SSF64438">
    <property type="entry name" value="CNF1/YfiH-like putative cysteine hydrolases"/>
    <property type="match status" value="1"/>
</dbReference>
<evidence type="ECO:0000256" key="3">
    <source>
        <dbReference type="ARBA" id="ARBA00022679"/>
    </source>
</evidence>
<evidence type="ECO:0000256" key="2">
    <source>
        <dbReference type="ARBA" id="ARBA00007353"/>
    </source>
</evidence>
<sequence length="245" mass="27152">MIDRIADVPKGVYVGQTEIHHAMARPTDVSELHGFNVALHVGDDTARVQQHRMLLLNQLAAHGAKKLTWLNQTHSTTCIRVAENSQFLPHNADALVTSQVGHVLMIMTADCLPIVLGNAASNEVANLHAGWRGLAHGMIENTLHAMQTPVTWAWLGACISQACFEVGEEVKETFCQKYAVDFAFIPSENGKYFADLYAIAQHILNQCGVQHVYGGGSCTYQANDQYYSYRRHPKTGRMATFIFIQ</sequence>
<accession>A0A217EG24</accession>
<evidence type="ECO:0000256" key="6">
    <source>
        <dbReference type="ARBA" id="ARBA00022833"/>
    </source>
</evidence>
<comment type="catalytic activity">
    <reaction evidence="7">
        <text>adenosine + H2O + H(+) = inosine + NH4(+)</text>
        <dbReference type="Rhea" id="RHEA:24408"/>
        <dbReference type="ChEBI" id="CHEBI:15377"/>
        <dbReference type="ChEBI" id="CHEBI:15378"/>
        <dbReference type="ChEBI" id="CHEBI:16335"/>
        <dbReference type="ChEBI" id="CHEBI:17596"/>
        <dbReference type="ChEBI" id="CHEBI:28938"/>
        <dbReference type="EC" id="3.5.4.4"/>
    </reaction>
    <physiologicalReaction direction="left-to-right" evidence="7">
        <dbReference type="Rhea" id="RHEA:24409"/>
    </physiologicalReaction>
</comment>
<comment type="catalytic activity">
    <reaction evidence="8">
        <text>adenosine + phosphate = alpha-D-ribose 1-phosphate + adenine</text>
        <dbReference type="Rhea" id="RHEA:27642"/>
        <dbReference type="ChEBI" id="CHEBI:16335"/>
        <dbReference type="ChEBI" id="CHEBI:16708"/>
        <dbReference type="ChEBI" id="CHEBI:43474"/>
        <dbReference type="ChEBI" id="CHEBI:57720"/>
        <dbReference type="EC" id="2.4.2.1"/>
    </reaction>
    <physiologicalReaction direction="left-to-right" evidence="8">
        <dbReference type="Rhea" id="RHEA:27643"/>
    </physiologicalReaction>
</comment>
<dbReference type="OrthoDB" id="4279at2"/>
<keyword evidence="4" id="KW-0479">Metal-binding</keyword>
<dbReference type="EMBL" id="FZLN01000001">
    <property type="protein sequence ID" value="SNQ29146.1"/>
    <property type="molecule type" value="Genomic_DNA"/>
</dbReference>